<sequence>EEEVKTWISEDVKEFFALRNPVKAEVYFAELPLNHHHSLVNKLVGRAMESKEAEATLVSDFLQRAASKQLCLILALEEGFLGVCEVLDDIAIDAPNATERLAVMMKGVGFGEEQRRSIASKSCINGKKLLALLS</sequence>
<dbReference type="SUPFAM" id="SSF48371">
    <property type="entry name" value="ARM repeat"/>
    <property type="match status" value="1"/>
</dbReference>
<dbReference type="InterPro" id="IPR016024">
    <property type="entry name" value="ARM-type_fold"/>
</dbReference>
<proteinExistence type="predicted"/>
<evidence type="ECO:0000313" key="2">
    <source>
        <dbReference type="EMBL" id="KAJ3832086.1"/>
    </source>
</evidence>
<evidence type="ECO:0000259" key="1">
    <source>
        <dbReference type="PROSITE" id="PS51366"/>
    </source>
</evidence>
<dbReference type="Pfam" id="PF02847">
    <property type="entry name" value="MA3"/>
    <property type="match status" value="1"/>
</dbReference>
<dbReference type="EMBL" id="MU807088">
    <property type="protein sequence ID" value="KAJ3832086.1"/>
    <property type="molecule type" value="Genomic_DNA"/>
</dbReference>
<dbReference type="PROSITE" id="PS51366">
    <property type="entry name" value="MI"/>
    <property type="match status" value="1"/>
</dbReference>
<comment type="caution">
    <text evidence="2">The sequence shown here is derived from an EMBL/GenBank/DDBJ whole genome shotgun (WGS) entry which is preliminary data.</text>
</comment>
<protein>
    <recommendedName>
        <fullName evidence="1">MI domain-containing protein</fullName>
    </recommendedName>
</protein>
<name>A0AA38NX09_9AGAR</name>
<gene>
    <name evidence="2" type="ORF">F5878DRAFT_506370</name>
</gene>
<organism evidence="2 3">
    <name type="scientific">Lentinula raphanica</name>
    <dbReference type="NCBI Taxonomy" id="153919"/>
    <lineage>
        <taxon>Eukaryota</taxon>
        <taxon>Fungi</taxon>
        <taxon>Dikarya</taxon>
        <taxon>Basidiomycota</taxon>
        <taxon>Agaricomycotina</taxon>
        <taxon>Agaricomycetes</taxon>
        <taxon>Agaricomycetidae</taxon>
        <taxon>Agaricales</taxon>
        <taxon>Marasmiineae</taxon>
        <taxon>Omphalotaceae</taxon>
        <taxon>Lentinula</taxon>
    </lineage>
</organism>
<evidence type="ECO:0000313" key="3">
    <source>
        <dbReference type="Proteomes" id="UP001163846"/>
    </source>
</evidence>
<dbReference type="InterPro" id="IPR003891">
    <property type="entry name" value="Initiation_fac_eIF4g_MI"/>
</dbReference>
<feature type="domain" description="MI" evidence="1">
    <location>
        <begin position="3"/>
        <end position="124"/>
    </location>
</feature>
<dbReference type="AlphaFoldDB" id="A0AA38NX09"/>
<feature type="non-terminal residue" evidence="2">
    <location>
        <position position="134"/>
    </location>
</feature>
<reference evidence="2" key="1">
    <citation type="submission" date="2022-08" db="EMBL/GenBank/DDBJ databases">
        <authorList>
            <consortium name="DOE Joint Genome Institute"/>
            <person name="Min B."/>
            <person name="Riley R."/>
            <person name="Sierra-Patev S."/>
            <person name="Naranjo-Ortiz M."/>
            <person name="Looney B."/>
            <person name="Konkel Z."/>
            <person name="Slot J.C."/>
            <person name="Sakamoto Y."/>
            <person name="Steenwyk J.L."/>
            <person name="Rokas A."/>
            <person name="Carro J."/>
            <person name="Camarero S."/>
            <person name="Ferreira P."/>
            <person name="Molpeceres G."/>
            <person name="Ruiz-Duenas F.J."/>
            <person name="Serrano A."/>
            <person name="Henrissat B."/>
            <person name="Drula E."/>
            <person name="Hughes K.W."/>
            <person name="Mata J.L."/>
            <person name="Ishikawa N.K."/>
            <person name="Vargas-Isla R."/>
            <person name="Ushijima S."/>
            <person name="Smith C.A."/>
            <person name="Ahrendt S."/>
            <person name="Andreopoulos W."/>
            <person name="He G."/>
            <person name="Labutti K."/>
            <person name="Lipzen A."/>
            <person name="Ng V."/>
            <person name="Sandor L."/>
            <person name="Barry K."/>
            <person name="Martinez A.T."/>
            <person name="Xiao Y."/>
            <person name="Gibbons J.G."/>
            <person name="Terashima K."/>
            <person name="Hibbett D.S."/>
            <person name="Grigoriev I.V."/>
        </authorList>
    </citation>
    <scope>NUCLEOTIDE SEQUENCE</scope>
    <source>
        <strain evidence="2">TFB9207</strain>
    </source>
</reference>
<keyword evidence="3" id="KW-1185">Reference proteome</keyword>
<dbReference type="Gene3D" id="1.25.40.180">
    <property type="match status" value="1"/>
</dbReference>
<feature type="non-terminal residue" evidence="2">
    <location>
        <position position="1"/>
    </location>
</feature>
<accession>A0AA38NX09</accession>
<dbReference type="Proteomes" id="UP001163846">
    <property type="component" value="Unassembled WGS sequence"/>
</dbReference>